<name>A0A182UYL0_ANOME</name>
<organism evidence="2 3">
    <name type="scientific">Anopheles merus</name>
    <name type="common">Mosquito</name>
    <dbReference type="NCBI Taxonomy" id="30066"/>
    <lineage>
        <taxon>Eukaryota</taxon>
        <taxon>Metazoa</taxon>
        <taxon>Ecdysozoa</taxon>
        <taxon>Arthropoda</taxon>
        <taxon>Hexapoda</taxon>
        <taxon>Insecta</taxon>
        <taxon>Pterygota</taxon>
        <taxon>Neoptera</taxon>
        <taxon>Endopterygota</taxon>
        <taxon>Diptera</taxon>
        <taxon>Nematocera</taxon>
        <taxon>Culicoidea</taxon>
        <taxon>Culicidae</taxon>
        <taxon>Anophelinae</taxon>
        <taxon>Anopheles</taxon>
    </lineage>
</organism>
<evidence type="ECO:0000256" key="1">
    <source>
        <dbReference type="SAM" id="MobiDB-lite"/>
    </source>
</evidence>
<proteinExistence type="predicted"/>
<feature type="compositionally biased region" description="Basic and acidic residues" evidence="1">
    <location>
        <begin position="41"/>
        <end position="51"/>
    </location>
</feature>
<dbReference type="VEuPathDB" id="VectorBase:AMEM005877"/>
<dbReference type="AlphaFoldDB" id="A0A182UYL0"/>
<feature type="compositionally biased region" description="Polar residues" evidence="1">
    <location>
        <begin position="76"/>
        <end position="97"/>
    </location>
</feature>
<reference evidence="2" key="1">
    <citation type="submission" date="2020-05" db="UniProtKB">
        <authorList>
            <consortium name="EnsemblMetazoa"/>
        </authorList>
    </citation>
    <scope>IDENTIFICATION</scope>
    <source>
        <strain evidence="2">MAF</strain>
    </source>
</reference>
<accession>A0A182UYL0</accession>
<dbReference type="EnsemblMetazoa" id="AMEM005877-RA">
    <property type="protein sequence ID" value="AMEM005877-PA"/>
    <property type="gene ID" value="AMEM005877"/>
</dbReference>
<evidence type="ECO:0000313" key="2">
    <source>
        <dbReference type="EnsemblMetazoa" id="AMEM005877-PA"/>
    </source>
</evidence>
<keyword evidence="3" id="KW-1185">Reference proteome</keyword>
<feature type="region of interest" description="Disordered" evidence="1">
    <location>
        <begin position="41"/>
        <end position="109"/>
    </location>
</feature>
<dbReference type="Proteomes" id="UP000075903">
    <property type="component" value="Unassembled WGS sequence"/>
</dbReference>
<evidence type="ECO:0000313" key="3">
    <source>
        <dbReference type="Proteomes" id="UP000075903"/>
    </source>
</evidence>
<protein>
    <submittedName>
        <fullName evidence="2">Uncharacterized protein</fullName>
    </submittedName>
</protein>
<sequence length="138" mass="15505">MIKTYLQMGALVGTDRLAPENLELRPVKLLHSTSLTNYRTDTAKHCERDKPSSYTTSPLAHATVQRTHVAEPQKPPTQQHGGSRSRRNIPTANQLAQPTKPRLEDDRAPRAVANCCLFQSLEKRAHGGRHSKRARSKY</sequence>